<keyword evidence="3" id="KW-1185">Reference proteome</keyword>
<dbReference type="Proteomes" id="UP000095751">
    <property type="component" value="Unassembled WGS sequence"/>
</dbReference>
<proteinExistence type="predicted"/>
<sequence length="288" mass="32677">MQILLRRSMLLHVLLLVNVLHSLPRWSNSFVPVVVNNNQHRHSYDETTTSSSSLEVSMLIRSIVQRPGFFPWGTTISSTSSLDMVSSDSSEKVETEIKTEIEIPFDGKEDRFDRWKFLQDFLDGDASSDVVNIILYRVLDGALKYPRPTGRSEDTNSVSTNNNNGVITEVVVQQEVVEMLIEVKENIKQLLSEYSTEGTIPIVGSSIDDNSTIVLLEQLEKLLPDPIENEDDFKSAWDTLLEIHGRESVKINENQIPKSMEWKIATVVTRLLIHFDFLQIGIVDSPLF</sequence>
<keyword evidence="1" id="KW-0732">Signal</keyword>
<feature type="chain" id="PRO_5009192316" evidence="1">
    <location>
        <begin position="30"/>
        <end position="288"/>
    </location>
</feature>
<dbReference type="AlphaFoldDB" id="A0A1E7EWB0"/>
<protein>
    <submittedName>
        <fullName evidence="2">Uncharacterized protein</fullName>
    </submittedName>
</protein>
<gene>
    <name evidence="2" type="ORF">FRACYDRAFT_247718</name>
</gene>
<evidence type="ECO:0000256" key="1">
    <source>
        <dbReference type="SAM" id="SignalP"/>
    </source>
</evidence>
<evidence type="ECO:0000313" key="2">
    <source>
        <dbReference type="EMBL" id="OEU10104.1"/>
    </source>
</evidence>
<feature type="signal peptide" evidence="1">
    <location>
        <begin position="1"/>
        <end position="29"/>
    </location>
</feature>
<organism evidence="2 3">
    <name type="scientific">Fragilariopsis cylindrus CCMP1102</name>
    <dbReference type="NCBI Taxonomy" id="635003"/>
    <lineage>
        <taxon>Eukaryota</taxon>
        <taxon>Sar</taxon>
        <taxon>Stramenopiles</taxon>
        <taxon>Ochrophyta</taxon>
        <taxon>Bacillariophyta</taxon>
        <taxon>Bacillariophyceae</taxon>
        <taxon>Bacillariophycidae</taxon>
        <taxon>Bacillariales</taxon>
        <taxon>Bacillariaceae</taxon>
        <taxon>Fragilariopsis</taxon>
    </lineage>
</organism>
<dbReference type="InParanoid" id="A0A1E7EWB0"/>
<name>A0A1E7EWB0_9STRA</name>
<accession>A0A1E7EWB0</accession>
<reference evidence="2 3" key="1">
    <citation type="submission" date="2016-09" db="EMBL/GenBank/DDBJ databases">
        <title>Extensive genetic diversity and differential bi-allelic expression allows diatom success in the polar Southern Ocean.</title>
        <authorList>
            <consortium name="DOE Joint Genome Institute"/>
            <person name="Mock T."/>
            <person name="Otillar R.P."/>
            <person name="Strauss J."/>
            <person name="Dupont C."/>
            <person name="Frickenhaus S."/>
            <person name="Maumus F."/>
            <person name="Mcmullan M."/>
            <person name="Sanges R."/>
            <person name="Schmutz J."/>
            <person name="Toseland A."/>
            <person name="Valas R."/>
            <person name="Veluchamy A."/>
            <person name="Ward B.J."/>
            <person name="Allen A."/>
            <person name="Barry K."/>
            <person name="Falciatore A."/>
            <person name="Ferrante M."/>
            <person name="Fortunato A.E."/>
            <person name="Gloeckner G."/>
            <person name="Gruber A."/>
            <person name="Hipkin R."/>
            <person name="Janech M."/>
            <person name="Kroth P."/>
            <person name="Leese F."/>
            <person name="Lindquist E."/>
            <person name="Lyon B.R."/>
            <person name="Martin J."/>
            <person name="Mayer C."/>
            <person name="Parker M."/>
            <person name="Quesneville H."/>
            <person name="Raymond J."/>
            <person name="Uhlig C."/>
            <person name="Valentin K.U."/>
            <person name="Worden A.Z."/>
            <person name="Armbrust E.V."/>
            <person name="Bowler C."/>
            <person name="Green B."/>
            <person name="Moulton V."/>
            <person name="Van Oosterhout C."/>
            <person name="Grigoriev I."/>
        </authorList>
    </citation>
    <scope>NUCLEOTIDE SEQUENCE [LARGE SCALE GENOMIC DNA]</scope>
    <source>
        <strain evidence="2 3">CCMP1102</strain>
    </source>
</reference>
<dbReference type="EMBL" id="KV784373">
    <property type="protein sequence ID" value="OEU10104.1"/>
    <property type="molecule type" value="Genomic_DNA"/>
</dbReference>
<dbReference type="KEGG" id="fcy:FRACYDRAFT_247718"/>
<evidence type="ECO:0000313" key="3">
    <source>
        <dbReference type="Proteomes" id="UP000095751"/>
    </source>
</evidence>
<dbReference type="OrthoDB" id="46820at2759"/>